<proteinExistence type="predicted"/>
<dbReference type="Proteomes" id="UP000190774">
    <property type="component" value="Unassembled WGS sequence"/>
</dbReference>
<sequence>MKLLPALLFLLLSLSPAQADSKDEARAMSREAFKLEREMYEKLPQIEERVPELKALLEQSREASRSVQEALKTHSALAEARAQRDAAFNQLTTAIGKQDAAGKQAAQDAYRKAENHITEEGRKVPEIAALMEVSANAGAAYMKKKEEAYATQPETAALAQQAAELRAKASELRRASR</sequence>
<evidence type="ECO:0000313" key="3">
    <source>
        <dbReference type="Proteomes" id="UP000190774"/>
    </source>
</evidence>
<keyword evidence="3" id="KW-1185">Reference proteome</keyword>
<organism evidence="2 3">
    <name type="scientific">Prosthecobacter debontii</name>
    <dbReference type="NCBI Taxonomy" id="48467"/>
    <lineage>
        <taxon>Bacteria</taxon>
        <taxon>Pseudomonadati</taxon>
        <taxon>Verrucomicrobiota</taxon>
        <taxon>Verrucomicrobiia</taxon>
        <taxon>Verrucomicrobiales</taxon>
        <taxon>Verrucomicrobiaceae</taxon>
        <taxon>Prosthecobacter</taxon>
    </lineage>
</organism>
<protein>
    <submittedName>
        <fullName evidence="2">Uncharacterized protein</fullName>
    </submittedName>
</protein>
<dbReference type="RefSeq" id="WP_078811337.1">
    <property type="nucleotide sequence ID" value="NZ_FUYE01000001.1"/>
</dbReference>
<dbReference type="EMBL" id="FUYE01000001">
    <property type="protein sequence ID" value="SKA75944.1"/>
    <property type="molecule type" value="Genomic_DNA"/>
</dbReference>
<evidence type="ECO:0000313" key="2">
    <source>
        <dbReference type="EMBL" id="SKA75944.1"/>
    </source>
</evidence>
<keyword evidence="1" id="KW-0732">Signal</keyword>
<evidence type="ECO:0000256" key="1">
    <source>
        <dbReference type="SAM" id="SignalP"/>
    </source>
</evidence>
<accession>A0A1T4WF54</accession>
<dbReference type="AlphaFoldDB" id="A0A1T4WF54"/>
<reference evidence="3" key="1">
    <citation type="submission" date="2017-02" db="EMBL/GenBank/DDBJ databases">
        <authorList>
            <person name="Varghese N."/>
            <person name="Submissions S."/>
        </authorList>
    </citation>
    <scope>NUCLEOTIDE SEQUENCE [LARGE SCALE GENOMIC DNA]</scope>
    <source>
        <strain evidence="3">ATCC 700200</strain>
    </source>
</reference>
<name>A0A1T4WF54_9BACT</name>
<feature type="chain" id="PRO_5012165270" evidence="1">
    <location>
        <begin position="20"/>
        <end position="177"/>
    </location>
</feature>
<feature type="signal peptide" evidence="1">
    <location>
        <begin position="1"/>
        <end position="19"/>
    </location>
</feature>
<gene>
    <name evidence="2" type="ORF">SAMN02745166_00095</name>
</gene>